<dbReference type="Pfam" id="PF01555">
    <property type="entry name" value="N6_N4_Mtase"/>
    <property type="match status" value="1"/>
</dbReference>
<keyword evidence="6" id="KW-0680">Restriction system</keyword>
<dbReference type="GO" id="GO:0032259">
    <property type="term" value="P:methylation"/>
    <property type="evidence" value="ECO:0007669"/>
    <property type="project" value="UniProtKB-KW"/>
</dbReference>
<keyword evidence="5" id="KW-0949">S-adenosyl-L-methionine</keyword>
<dbReference type="GO" id="GO:0015667">
    <property type="term" value="F:site-specific DNA-methyltransferase (cytosine-N4-specific) activity"/>
    <property type="evidence" value="ECO:0007669"/>
    <property type="project" value="UniProtKB-EC"/>
</dbReference>
<keyword evidence="3" id="KW-0489">Methyltransferase</keyword>
<dbReference type="InterPro" id="IPR017985">
    <property type="entry name" value="MeTrfase_CN4_CS"/>
</dbReference>
<evidence type="ECO:0000256" key="4">
    <source>
        <dbReference type="ARBA" id="ARBA00022679"/>
    </source>
</evidence>
<keyword evidence="9" id="KW-0175">Coiled coil</keyword>
<proteinExistence type="inferred from homology"/>
<evidence type="ECO:0000313" key="11">
    <source>
        <dbReference type="EMBL" id="KXB05592.1"/>
    </source>
</evidence>
<dbReference type="GO" id="GO:0009307">
    <property type="term" value="P:DNA restriction-modification system"/>
    <property type="evidence" value="ECO:0007669"/>
    <property type="project" value="UniProtKB-KW"/>
</dbReference>
<evidence type="ECO:0000256" key="6">
    <source>
        <dbReference type="ARBA" id="ARBA00022747"/>
    </source>
</evidence>
<feature type="domain" description="DNA methylase N-4/N-6" evidence="10">
    <location>
        <begin position="31"/>
        <end position="161"/>
    </location>
</feature>
<accession>A0A133VGM6</accession>
<dbReference type="PATRIC" id="fig|1698279.3.peg.416"/>
<keyword evidence="4" id="KW-0808">Transferase</keyword>
<dbReference type="SUPFAM" id="SSF53335">
    <property type="entry name" value="S-adenosyl-L-methionine-dependent methyltransferases"/>
    <property type="match status" value="2"/>
</dbReference>
<comment type="similarity">
    <text evidence="1">Belongs to the N(4)/N(6)-methyltransferase family. N(4) subfamily.</text>
</comment>
<evidence type="ECO:0000256" key="2">
    <source>
        <dbReference type="ARBA" id="ARBA00012185"/>
    </source>
</evidence>
<dbReference type="EC" id="2.1.1.113" evidence="2"/>
<dbReference type="GO" id="GO:0003677">
    <property type="term" value="F:DNA binding"/>
    <property type="evidence" value="ECO:0007669"/>
    <property type="project" value="UniProtKB-KW"/>
</dbReference>
<protein>
    <recommendedName>
        <fullName evidence="2">site-specific DNA-methyltransferase (cytosine-N(4)-specific)</fullName>
        <ecNumber evidence="2">2.1.1.113</ecNumber>
    </recommendedName>
</protein>
<dbReference type="InterPro" id="IPR002941">
    <property type="entry name" value="DNA_methylase_N4/N6"/>
</dbReference>
<organism evidence="11 12">
    <name type="scientific">candidate division MSBL1 archaeon SCGC-AAA382A13</name>
    <dbReference type="NCBI Taxonomy" id="1698279"/>
    <lineage>
        <taxon>Archaea</taxon>
        <taxon>Methanobacteriati</taxon>
        <taxon>Methanobacteriota</taxon>
        <taxon>candidate division MSBL1</taxon>
    </lineage>
</organism>
<gene>
    <name evidence="11" type="ORF">AKJ50_00465</name>
</gene>
<reference evidence="11 12" key="1">
    <citation type="journal article" date="2016" name="Sci. Rep.">
        <title>Metabolic traits of an uncultured archaeal lineage -MSBL1- from brine pools of the Red Sea.</title>
        <authorList>
            <person name="Mwirichia R."/>
            <person name="Alam I."/>
            <person name="Rashid M."/>
            <person name="Vinu M."/>
            <person name="Ba-Alawi W."/>
            <person name="Anthony Kamau A."/>
            <person name="Kamanda Ngugi D."/>
            <person name="Goker M."/>
            <person name="Klenk H.P."/>
            <person name="Bajic V."/>
            <person name="Stingl U."/>
        </authorList>
    </citation>
    <scope>NUCLEOTIDE SEQUENCE [LARGE SCALE GENOMIC DNA]</scope>
    <source>
        <strain evidence="11">SCGC-AAA382A13</strain>
    </source>
</reference>
<dbReference type="PROSITE" id="PS00093">
    <property type="entry name" value="N4_MTASE"/>
    <property type="match status" value="1"/>
</dbReference>
<keyword evidence="7" id="KW-0238">DNA-binding</keyword>
<evidence type="ECO:0000313" key="12">
    <source>
        <dbReference type="Proteomes" id="UP000070311"/>
    </source>
</evidence>
<evidence type="ECO:0000256" key="9">
    <source>
        <dbReference type="SAM" id="Coils"/>
    </source>
</evidence>
<evidence type="ECO:0000256" key="8">
    <source>
        <dbReference type="ARBA" id="ARBA00049120"/>
    </source>
</evidence>
<dbReference type="Proteomes" id="UP000070311">
    <property type="component" value="Unassembled WGS sequence"/>
</dbReference>
<sequence>MSNEDLVSLEKAAELYDKSKSNIQYLIQYGRIEKYTKDGDRVRDSDKSNDIRVSKKELEEYFEKREKRINSQRKDHVGEYDERLAFDNLSEKERTKHVHRLHPYKGKFIPQLVEFFLKRYFNKGETILDPYVGSGTALVQANEMGMNSIGIDISPFNCLISKVKTEDYNVEKLESEINNAKRKVEKFSDAYFDASKADRLKSLISEFNHSIMEDLKEKYDTHDELKKHSEKKFYEWIEKKGETDLLSENRNDTNQNTLGDFNLSDFETENEYLNEWFSNRSLKELLYYRSIIPDYEYKDVLKIILSRAARSVRLVPHYDLASPDEPKRKPYYCYKHHKICTPIQKAIGRLRRYSKDTIRRIKKFSKKRSKDCFVNIIQADARYVDLEDHFENDFFEQNNIDGIFTSPPYVGNIDYHKQHRYSYELLDFPRYDEKEIGPKFKGRSKEAREEYKEGISKTLSNLREYMAEDSLVFIVANDKYDLYPKIAQKSGMEILREFKRPVSKRAERDRKPYSEKIFKMTYI</sequence>
<comment type="catalytic activity">
    <reaction evidence="8">
        <text>a 2'-deoxycytidine in DNA + S-adenosyl-L-methionine = an N(4)-methyl-2'-deoxycytidine in DNA + S-adenosyl-L-homocysteine + H(+)</text>
        <dbReference type="Rhea" id="RHEA:16857"/>
        <dbReference type="Rhea" id="RHEA-COMP:11369"/>
        <dbReference type="Rhea" id="RHEA-COMP:13674"/>
        <dbReference type="ChEBI" id="CHEBI:15378"/>
        <dbReference type="ChEBI" id="CHEBI:57856"/>
        <dbReference type="ChEBI" id="CHEBI:59789"/>
        <dbReference type="ChEBI" id="CHEBI:85452"/>
        <dbReference type="ChEBI" id="CHEBI:137933"/>
        <dbReference type="EC" id="2.1.1.113"/>
    </reaction>
</comment>
<keyword evidence="12" id="KW-1185">Reference proteome</keyword>
<name>A0A133VGM6_9EURY</name>
<evidence type="ECO:0000256" key="5">
    <source>
        <dbReference type="ARBA" id="ARBA00022691"/>
    </source>
</evidence>
<comment type="caution">
    <text evidence="11">The sequence shown here is derived from an EMBL/GenBank/DDBJ whole genome shotgun (WGS) entry which is preliminary data.</text>
</comment>
<dbReference type="Gene3D" id="3.40.50.150">
    <property type="entry name" value="Vaccinia Virus protein VP39"/>
    <property type="match status" value="2"/>
</dbReference>
<evidence type="ECO:0000256" key="1">
    <source>
        <dbReference type="ARBA" id="ARBA00010203"/>
    </source>
</evidence>
<evidence type="ECO:0000256" key="3">
    <source>
        <dbReference type="ARBA" id="ARBA00022603"/>
    </source>
</evidence>
<dbReference type="GO" id="GO:0008170">
    <property type="term" value="F:N-methyltransferase activity"/>
    <property type="evidence" value="ECO:0007669"/>
    <property type="project" value="InterPro"/>
</dbReference>
<evidence type="ECO:0000259" key="10">
    <source>
        <dbReference type="Pfam" id="PF01555"/>
    </source>
</evidence>
<dbReference type="InterPro" id="IPR029063">
    <property type="entry name" value="SAM-dependent_MTases_sf"/>
</dbReference>
<feature type="coiled-coil region" evidence="9">
    <location>
        <begin position="163"/>
        <end position="232"/>
    </location>
</feature>
<dbReference type="EMBL" id="LHYD01000005">
    <property type="protein sequence ID" value="KXB05592.1"/>
    <property type="molecule type" value="Genomic_DNA"/>
</dbReference>
<dbReference type="AlphaFoldDB" id="A0A133VGM6"/>
<evidence type="ECO:0000256" key="7">
    <source>
        <dbReference type="ARBA" id="ARBA00023125"/>
    </source>
</evidence>